<evidence type="ECO:0000256" key="7">
    <source>
        <dbReference type="ARBA" id="ARBA00025043"/>
    </source>
</evidence>
<sequence>MTETMIPQFPDYSIYAGLYVEVANSKELHSVVSNLPFAFIEADTICSREQLFSAVYKALIESSFNKQRTKTLNSECILSLSPTSNIGEAFKRFGISEKTSRIVVLSIVAKTEKAILEAKELIHGVGVDLTDEALESGYDLGLIKKVCSRCTQLFERLKKANLLLTTSRYIELQIGGQIPSTFCGRIIKNISECHSAARSVTRR</sequence>
<dbReference type="AlphaFoldDB" id="A0A1G4KAP9"/>
<dbReference type="PANTHER" id="PTHR15840">
    <property type="entry name" value="CGI-121 FAMILY MEMBER"/>
    <property type="match status" value="1"/>
</dbReference>
<dbReference type="GO" id="GO:0005634">
    <property type="term" value="C:nucleus"/>
    <property type="evidence" value="ECO:0007669"/>
    <property type="project" value="UniProtKB-SubCell"/>
</dbReference>
<evidence type="ECO:0000256" key="3">
    <source>
        <dbReference type="ARBA" id="ARBA00015316"/>
    </source>
</evidence>
<organism evidence="9 10">
    <name type="scientific">Lachancea mirantina</name>
    <dbReference type="NCBI Taxonomy" id="1230905"/>
    <lineage>
        <taxon>Eukaryota</taxon>
        <taxon>Fungi</taxon>
        <taxon>Dikarya</taxon>
        <taxon>Ascomycota</taxon>
        <taxon>Saccharomycotina</taxon>
        <taxon>Saccharomycetes</taxon>
        <taxon>Saccharomycetales</taxon>
        <taxon>Saccharomycetaceae</taxon>
        <taxon>Lachancea</taxon>
    </lineage>
</organism>
<comment type="function">
    <text evidence="7">Component of the EKC/KEOPS complex that is required for the formation of a threonylcarbamoyl group on adenosine at position 37 (t(6)A37) in tRNAs that read codons beginning with adenine. The complex is probably involved in the transfer of the threonylcarbamoyl moiety of threonylcarbamoyl-AMP (TC-AMP) to the N6 group of A37. CGI121 acts as an allosteric effector that regulates the t(6)A activity of the complex. The EKC/KEOPS complex also promotes both telomere uncapping and telomere elongation. The complex is required for efficient recruitment of transcriptional coactivators. CGI121 is not required for tRNA modification.</text>
</comment>
<dbReference type="SUPFAM" id="SSF143870">
    <property type="entry name" value="PF0523-like"/>
    <property type="match status" value="1"/>
</dbReference>
<dbReference type="OrthoDB" id="329139at2759"/>
<evidence type="ECO:0000256" key="6">
    <source>
        <dbReference type="ARBA" id="ARBA00023242"/>
    </source>
</evidence>
<evidence type="ECO:0000313" key="9">
    <source>
        <dbReference type="EMBL" id="SCV01314.1"/>
    </source>
</evidence>
<accession>A0A1G4KAP9</accession>
<dbReference type="GO" id="GO:0005829">
    <property type="term" value="C:cytosol"/>
    <property type="evidence" value="ECO:0007669"/>
    <property type="project" value="TreeGrafter"/>
</dbReference>
<dbReference type="EMBL" id="LT598469">
    <property type="protein sequence ID" value="SCV01314.1"/>
    <property type="molecule type" value="Genomic_DNA"/>
</dbReference>
<evidence type="ECO:0000313" key="10">
    <source>
        <dbReference type="Proteomes" id="UP000191024"/>
    </source>
</evidence>
<dbReference type="STRING" id="1230905.A0A1G4KAP9"/>
<evidence type="ECO:0000256" key="8">
    <source>
        <dbReference type="RuleBase" id="RU004398"/>
    </source>
</evidence>
<dbReference type="Pfam" id="PF08617">
    <property type="entry name" value="CGI-121"/>
    <property type="match status" value="1"/>
</dbReference>
<dbReference type="InterPro" id="IPR036504">
    <property type="entry name" value="CGI121/TPRKB_sf"/>
</dbReference>
<gene>
    <name evidence="9" type="ORF">LAMI_0G10682G</name>
</gene>
<dbReference type="PANTHER" id="PTHR15840:SF10">
    <property type="entry name" value="EKC_KEOPS COMPLEX SUBUNIT TPRKB"/>
    <property type="match status" value="1"/>
</dbReference>
<keyword evidence="6 8" id="KW-0539">Nucleus</keyword>
<evidence type="ECO:0000256" key="5">
    <source>
        <dbReference type="ARBA" id="ARBA00022694"/>
    </source>
</evidence>
<comment type="similarity">
    <text evidence="2 8">Belongs to the CGI121/TPRKB family.</text>
</comment>
<name>A0A1G4KAP9_9SACH</name>
<protein>
    <recommendedName>
        <fullName evidence="4">EKC/KEOPS complex subunit CGI121</fullName>
    </recommendedName>
    <alternativeName>
        <fullName evidence="3">EKC/KEOPS complex subunit cgi121</fullName>
    </alternativeName>
</protein>
<comment type="subcellular location">
    <subcellularLocation>
        <location evidence="1">Nucleus</location>
    </subcellularLocation>
</comment>
<dbReference type="InterPro" id="IPR013926">
    <property type="entry name" value="CGI121/TPRKB"/>
</dbReference>
<dbReference type="Proteomes" id="UP000191024">
    <property type="component" value="Chromosome G"/>
</dbReference>
<dbReference type="GO" id="GO:0000408">
    <property type="term" value="C:EKC/KEOPS complex"/>
    <property type="evidence" value="ECO:0007669"/>
    <property type="project" value="TreeGrafter"/>
</dbReference>
<keyword evidence="5" id="KW-0819">tRNA processing</keyword>
<evidence type="ECO:0000256" key="2">
    <source>
        <dbReference type="ARBA" id="ARBA00005546"/>
    </source>
</evidence>
<dbReference type="Gene3D" id="3.30.2380.10">
    <property type="entry name" value="CGI121/TPRKB"/>
    <property type="match status" value="1"/>
</dbReference>
<dbReference type="GO" id="GO:0002949">
    <property type="term" value="P:tRNA threonylcarbamoyladenosine modification"/>
    <property type="evidence" value="ECO:0007669"/>
    <property type="project" value="TreeGrafter"/>
</dbReference>
<proteinExistence type="inferred from homology"/>
<reference evidence="9 10" key="1">
    <citation type="submission" date="2016-03" db="EMBL/GenBank/DDBJ databases">
        <authorList>
            <person name="Devillers H."/>
        </authorList>
    </citation>
    <scope>NUCLEOTIDE SEQUENCE [LARGE SCALE GENOMIC DNA]</scope>
    <source>
        <strain evidence="9">CBS 11717</strain>
    </source>
</reference>
<keyword evidence="10" id="KW-1185">Reference proteome</keyword>
<evidence type="ECO:0000256" key="1">
    <source>
        <dbReference type="ARBA" id="ARBA00004123"/>
    </source>
</evidence>
<evidence type="ECO:0000256" key="4">
    <source>
        <dbReference type="ARBA" id="ARBA00016009"/>
    </source>
</evidence>